<dbReference type="Gene3D" id="1.20.1740.10">
    <property type="entry name" value="Amino acid/polyamine transporter I"/>
    <property type="match status" value="1"/>
</dbReference>
<keyword evidence="6 7" id="KW-0472">Membrane</keyword>
<protein>
    <submittedName>
        <fullName evidence="9">Lysine-specific permease</fullName>
    </submittedName>
</protein>
<keyword evidence="10" id="KW-1185">Reference proteome</keyword>
<feature type="transmembrane region" description="Helical" evidence="7">
    <location>
        <begin position="189"/>
        <end position="207"/>
    </location>
</feature>
<sequence>MTTTPIKDDINFDKTDGYVHTTEVLDVEGGQAGPTKPLRRGLHKRHIAFVGFGGGIGVGLFVGVGASLARAGPLGVWLAYCFTAVNVWCIIQSCGEMATMFPVAGTFPHYVNRFLDPAFAFALGWTFWFDKALAVGTEVTASVVLINYWTDRVPAGALITILLAAMWIINFLPVRFFGEAEVITASIKVITLAGLIILGLVIDLGGAPSKDRIGFRYWKDPGAMNNFPGIGGSWGRFLAFFLCTAQAAFAYGGSEVIVMTAAEATNPHKQVPRTIRMFVARLLFFYVVGVFIIGLLVPFNNPGLVSGSGNANSSPWVIAIKAAGIKGLPSVVNAAILTSAWSAGNTYLYIAARSLVGLALDGQAPKILAKTTSRGVPIPAVVLSAAVSCFAYLSLGSGGASQAFGWLQSMNTLFILINWGVLCLTYIRFRAARIAQDIPRADIPWMSWAQPYAAWYGMCFCWLVVLVQGFPVFLKGKWDTPTFIASYISLVIFVVPCVAYKIFYRTKFVRPSEADLMSGRLDPADIYDEPAPTTWWGKAADKII</sequence>
<feature type="transmembrane region" description="Helical" evidence="7">
    <location>
        <begin position="376"/>
        <end position="393"/>
    </location>
</feature>
<dbReference type="PIRSF" id="PIRSF006060">
    <property type="entry name" value="AA_transporter"/>
    <property type="match status" value="1"/>
</dbReference>
<evidence type="ECO:0000313" key="9">
    <source>
        <dbReference type="EMBL" id="WOO80010.1"/>
    </source>
</evidence>
<dbReference type="GO" id="GO:0015171">
    <property type="term" value="F:amino acid transmembrane transporter activity"/>
    <property type="evidence" value="ECO:0007669"/>
    <property type="project" value="TreeGrafter"/>
</dbReference>
<dbReference type="Proteomes" id="UP000827549">
    <property type="component" value="Chromosome 3"/>
</dbReference>
<organism evidence="9 10">
    <name type="scientific">Vanrija pseudolonga</name>
    <dbReference type="NCBI Taxonomy" id="143232"/>
    <lineage>
        <taxon>Eukaryota</taxon>
        <taxon>Fungi</taxon>
        <taxon>Dikarya</taxon>
        <taxon>Basidiomycota</taxon>
        <taxon>Agaricomycotina</taxon>
        <taxon>Tremellomycetes</taxon>
        <taxon>Trichosporonales</taxon>
        <taxon>Trichosporonaceae</taxon>
        <taxon>Vanrija</taxon>
    </lineage>
</organism>
<dbReference type="FunFam" id="1.20.1740.10:FF:000006">
    <property type="entry name" value="General amino acid permease"/>
    <property type="match status" value="1"/>
</dbReference>
<evidence type="ECO:0000256" key="1">
    <source>
        <dbReference type="ARBA" id="ARBA00004141"/>
    </source>
</evidence>
<name>A0AAF1BJL9_9TREE</name>
<dbReference type="InterPro" id="IPR050524">
    <property type="entry name" value="APC_YAT"/>
</dbReference>
<feature type="domain" description="Amino acid permease/ SLC12A" evidence="8">
    <location>
        <begin position="46"/>
        <end position="508"/>
    </location>
</feature>
<dbReference type="EMBL" id="CP086716">
    <property type="protein sequence ID" value="WOO80010.1"/>
    <property type="molecule type" value="Genomic_DNA"/>
</dbReference>
<evidence type="ECO:0000256" key="6">
    <source>
        <dbReference type="ARBA" id="ARBA00023136"/>
    </source>
</evidence>
<keyword evidence="2" id="KW-0813">Transport</keyword>
<feature type="transmembrane region" description="Helical" evidence="7">
    <location>
        <begin position="155"/>
        <end position="177"/>
    </location>
</feature>
<feature type="transmembrane region" description="Helical" evidence="7">
    <location>
        <begin position="47"/>
        <end position="68"/>
    </location>
</feature>
<dbReference type="RefSeq" id="XP_062626042.1">
    <property type="nucleotide sequence ID" value="XM_062770058.1"/>
</dbReference>
<dbReference type="AlphaFoldDB" id="A0AAF1BJL9"/>
<dbReference type="GeneID" id="87806766"/>
<feature type="transmembrane region" description="Helical" evidence="7">
    <location>
        <begin position="484"/>
        <end position="503"/>
    </location>
</feature>
<keyword evidence="5 7" id="KW-1133">Transmembrane helix</keyword>
<evidence type="ECO:0000256" key="4">
    <source>
        <dbReference type="ARBA" id="ARBA00022970"/>
    </source>
</evidence>
<evidence type="ECO:0000256" key="3">
    <source>
        <dbReference type="ARBA" id="ARBA00022692"/>
    </source>
</evidence>
<keyword evidence="4" id="KW-0029">Amino-acid transport</keyword>
<dbReference type="Pfam" id="PF00324">
    <property type="entry name" value="AA_permease"/>
    <property type="match status" value="1"/>
</dbReference>
<dbReference type="PANTHER" id="PTHR43341">
    <property type="entry name" value="AMINO ACID PERMEASE"/>
    <property type="match status" value="1"/>
</dbReference>
<proteinExistence type="predicted"/>
<comment type="subcellular location">
    <subcellularLocation>
        <location evidence="1">Membrane</location>
        <topology evidence="1">Multi-pass membrane protein</topology>
    </subcellularLocation>
</comment>
<evidence type="ECO:0000256" key="5">
    <source>
        <dbReference type="ARBA" id="ARBA00022989"/>
    </source>
</evidence>
<dbReference type="InterPro" id="IPR004840">
    <property type="entry name" value="Amino_acid_permease_CS"/>
</dbReference>
<accession>A0AAF1BJL9</accession>
<reference evidence="9" key="1">
    <citation type="submission" date="2023-10" db="EMBL/GenBank/DDBJ databases">
        <authorList>
            <person name="Noh H."/>
        </authorList>
    </citation>
    <scope>NUCLEOTIDE SEQUENCE</scope>
    <source>
        <strain evidence="9">DUCC4014</strain>
    </source>
</reference>
<feature type="transmembrane region" description="Helical" evidence="7">
    <location>
        <begin position="413"/>
        <end position="431"/>
    </location>
</feature>
<feature type="transmembrane region" description="Helical" evidence="7">
    <location>
        <begin position="74"/>
        <end position="91"/>
    </location>
</feature>
<gene>
    <name evidence="9" type="primary">LYP1_0</name>
    <name evidence="9" type="ORF">LOC62_03G003524</name>
</gene>
<evidence type="ECO:0000259" key="8">
    <source>
        <dbReference type="Pfam" id="PF00324"/>
    </source>
</evidence>
<dbReference type="PANTHER" id="PTHR43341:SF21">
    <property type="entry name" value="GENERAL AMINO ACID PERMEASE-RELATED"/>
    <property type="match status" value="1"/>
</dbReference>
<feature type="transmembrane region" description="Helical" evidence="7">
    <location>
        <begin position="452"/>
        <end position="472"/>
    </location>
</feature>
<evidence type="ECO:0000256" key="2">
    <source>
        <dbReference type="ARBA" id="ARBA00022448"/>
    </source>
</evidence>
<keyword evidence="3 7" id="KW-0812">Transmembrane</keyword>
<feature type="transmembrane region" description="Helical" evidence="7">
    <location>
        <begin position="278"/>
        <end position="299"/>
    </location>
</feature>
<dbReference type="PROSITE" id="PS00218">
    <property type="entry name" value="AMINO_ACID_PERMEASE_1"/>
    <property type="match status" value="1"/>
</dbReference>
<dbReference type="GO" id="GO:0016020">
    <property type="term" value="C:membrane"/>
    <property type="evidence" value="ECO:0007669"/>
    <property type="project" value="UniProtKB-SubCell"/>
</dbReference>
<feature type="transmembrane region" description="Helical" evidence="7">
    <location>
        <begin position="237"/>
        <end position="258"/>
    </location>
</feature>
<evidence type="ECO:0000256" key="7">
    <source>
        <dbReference type="SAM" id="Phobius"/>
    </source>
</evidence>
<evidence type="ECO:0000313" key="10">
    <source>
        <dbReference type="Proteomes" id="UP000827549"/>
    </source>
</evidence>
<dbReference type="InterPro" id="IPR004841">
    <property type="entry name" value="AA-permease/SLC12A_dom"/>
</dbReference>